<dbReference type="GO" id="GO:0031119">
    <property type="term" value="P:tRNA pseudouridine synthesis"/>
    <property type="evidence" value="ECO:0007669"/>
    <property type="project" value="UniProtKB-UniRule"/>
</dbReference>
<keyword evidence="3 5" id="KW-0819">tRNA processing</keyword>
<dbReference type="KEGG" id="eac:EAL2_c13180"/>
<evidence type="ECO:0000313" key="9">
    <source>
        <dbReference type="Proteomes" id="UP000019591"/>
    </source>
</evidence>
<dbReference type="eggNOG" id="COG0130">
    <property type="taxonomic scope" value="Bacteria"/>
</dbReference>
<evidence type="ECO:0000256" key="4">
    <source>
        <dbReference type="ARBA" id="ARBA00023235"/>
    </source>
</evidence>
<dbReference type="GO" id="GO:0160148">
    <property type="term" value="F:tRNA pseudouridine(55) synthase activity"/>
    <property type="evidence" value="ECO:0007669"/>
    <property type="project" value="UniProtKB-EC"/>
</dbReference>
<keyword evidence="9" id="KW-1185">Reference proteome</keyword>
<reference evidence="8 9" key="1">
    <citation type="journal article" date="2014" name="Genome Announc.">
        <title>Complete Genome Sequence of Amino Acid-Utilizing Eubacterium acidaminophilum al-2 (DSM 3953).</title>
        <authorList>
            <person name="Poehlein A."/>
            <person name="Andreesen J.R."/>
            <person name="Daniel R."/>
        </authorList>
    </citation>
    <scope>NUCLEOTIDE SEQUENCE [LARGE SCALE GENOMIC DNA]</scope>
    <source>
        <strain evidence="8 9">DSM 3953</strain>
    </source>
</reference>
<comment type="similarity">
    <text evidence="2 5">Belongs to the pseudouridine synthase TruB family. Type 1 subfamily.</text>
</comment>
<dbReference type="InterPro" id="IPR014780">
    <property type="entry name" value="tRNA_psdUridine_synth_TruB"/>
</dbReference>
<dbReference type="GO" id="GO:1990481">
    <property type="term" value="P:mRNA pseudouridine synthesis"/>
    <property type="evidence" value="ECO:0007669"/>
    <property type="project" value="TreeGrafter"/>
</dbReference>
<dbReference type="InterPro" id="IPR020103">
    <property type="entry name" value="PsdUridine_synth_cat_dom_sf"/>
</dbReference>
<dbReference type="PANTHER" id="PTHR13767:SF2">
    <property type="entry name" value="PSEUDOURIDYLATE SYNTHASE TRUB1"/>
    <property type="match status" value="1"/>
</dbReference>
<protein>
    <recommendedName>
        <fullName evidence="5">tRNA pseudouridine synthase B</fullName>
        <ecNumber evidence="5">5.4.99.25</ecNumber>
    </recommendedName>
    <alternativeName>
        <fullName evidence="5">tRNA pseudouridine(55) synthase</fullName>
        <shortName evidence="5">Psi55 synthase</shortName>
    </alternativeName>
    <alternativeName>
        <fullName evidence="5">tRNA pseudouridylate synthase</fullName>
    </alternativeName>
    <alternativeName>
        <fullName evidence="5">tRNA-uridine isomerase</fullName>
    </alternativeName>
</protein>
<dbReference type="STRING" id="1286171.EAL2_c13180"/>
<dbReference type="SUPFAM" id="SSF55120">
    <property type="entry name" value="Pseudouridine synthase"/>
    <property type="match status" value="1"/>
</dbReference>
<gene>
    <name evidence="5 8" type="primary">truB</name>
    <name evidence="8" type="ORF">EAL2_c13180</name>
</gene>
<dbReference type="AlphaFoldDB" id="W8TFK4"/>
<feature type="domain" description="tRNA pseudouridylate synthase B C-terminal" evidence="7">
    <location>
        <begin position="174"/>
        <end position="232"/>
    </location>
</feature>
<dbReference type="CDD" id="cd07953">
    <property type="entry name" value="PUA"/>
    <property type="match status" value="1"/>
</dbReference>
<dbReference type="NCBIfam" id="TIGR00431">
    <property type="entry name" value="TruB"/>
    <property type="match status" value="1"/>
</dbReference>
<keyword evidence="4 5" id="KW-0413">Isomerase</keyword>
<evidence type="ECO:0000256" key="1">
    <source>
        <dbReference type="ARBA" id="ARBA00000385"/>
    </source>
</evidence>
<evidence type="ECO:0000256" key="3">
    <source>
        <dbReference type="ARBA" id="ARBA00022694"/>
    </source>
</evidence>
<dbReference type="CDD" id="cd02573">
    <property type="entry name" value="PseudoU_synth_EcTruB"/>
    <property type="match status" value="1"/>
</dbReference>
<feature type="domain" description="Pseudouridine synthase II N-terminal" evidence="6">
    <location>
        <begin position="23"/>
        <end position="173"/>
    </location>
</feature>
<dbReference type="InterPro" id="IPR032819">
    <property type="entry name" value="TruB_C"/>
</dbReference>
<organism evidence="8 9">
    <name type="scientific">Peptoclostridium acidaminophilum DSM 3953</name>
    <dbReference type="NCBI Taxonomy" id="1286171"/>
    <lineage>
        <taxon>Bacteria</taxon>
        <taxon>Bacillati</taxon>
        <taxon>Bacillota</taxon>
        <taxon>Clostridia</taxon>
        <taxon>Peptostreptococcales</taxon>
        <taxon>Peptoclostridiaceae</taxon>
        <taxon>Peptoclostridium</taxon>
    </lineage>
</organism>
<evidence type="ECO:0000313" key="8">
    <source>
        <dbReference type="EMBL" id="AHM56613.1"/>
    </source>
</evidence>
<dbReference type="Pfam" id="PF01509">
    <property type="entry name" value="TruB_N"/>
    <property type="match status" value="1"/>
</dbReference>
<evidence type="ECO:0000256" key="5">
    <source>
        <dbReference type="HAMAP-Rule" id="MF_01080"/>
    </source>
</evidence>
<feature type="active site" description="Nucleophile" evidence="5">
    <location>
        <position position="38"/>
    </location>
</feature>
<comment type="function">
    <text evidence="5">Responsible for synthesis of pseudouridine from uracil-55 in the psi GC loop of transfer RNAs.</text>
</comment>
<dbReference type="OrthoDB" id="9802309at2"/>
<dbReference type="InterPro" id="IPR002501">
    <property type="entry name" value="PsdUridine_synth_N"/>
</dbReference>
<dbReference type="GO" id="GO:0003723">
    <property type="term" value="F:RNA binding"/>
    <property type="evidence" value="ECO:0007669"/>
    <property type="project" value="InterPro"/>
</dbReference>
<accession>W8TFK4</accession>
<evidence type="ECO:0000256" key="2">
    <source>
        <dbReference type="ARBA" id="ARBA00005642"/>
    </source>
</evidence>
<name>W8TFK4_PEPAC</name>
<proteinExistence type="inferred from homology"/>
<dbReference type="PANTHER" id="PTHR13767">
    <property type="entry name" value="TRNA-PSEUDOURIDINE SYNTHASE"/>
    <property type="match status" value="1"/>
</dbReference>
<dbReference type="HAMAP" id="MF_01080">
    <property type="entry name" value="TruB_bact"/>
    <property type="match status" value="1"/>
</dbReference>
<dbReference type="HOGENOM" id="CLU_032087_0_1_9"/>
<dbReference type="Pfam" id="PF16198">
    <property type="entry name" value="TruB_C_2"/>
    <property type="match status" value="1"/>
</dbReference>
<evidence type="ECO:0000259" key="7">
    <source>
        <dbReference type="Pfam" id="PF16198"/>
    </source>
</evidence>
<dbReference type="Proteomes" id="UP000019591">
    <property type="component" value="Chromosome"/>
</dbReference>
<sequence>MNGIVNILKPTGMTSHDVVGMLRKITGIKKIGHTGTLDPNAAGVLPVCIGKATRICEFIQEKKKNNRAELTLGIKTDTYDSFGAILEKAEDFDVPADDAIKSAIESYSGEQLQQPPIYSALKVNGKKLYELARAGKSDIEIKSRKIFIHDIRVVRIEGRSVLFDVECSKGTYVRSICNDMGEALGCHGYMSFLLRMASGEFNLENSHTIEEFEAALKLDGAKDILLPTDYALKEYNQVDIFESAMKSFLNGAYVYGKGFTAGAGIQEGDLVRVYSQGVFYGIGRGCLVEDQLCIKSYKLLV</sequence>
<dbReference type="EC" id="5.4.99.25" evidence="5"/>
<comment type="catalytic activity">
    <reaction evidence="1 5">
        <text>uridine(55) in tRNA = pseudouridine(55) in tRNA</text>
        <dbReference type="Rhea" id="RHEA:42532"/>
        <dbReference type="Rhea" id="RHEA-COMP:10101"/>
        <dbReference type="Rhea" id="RHEA-COMP:10102"/>
        <dbReference type="ChEBI" id="CHEBI:65314"/>
        <dbReference type="ChEBI" id="CHEBI:65315"/>
        <dbReference type="EC" id="5.4.99.25"/>
    </reaction>
</comment>
<dbReference type="EMBL" id="CP007452">
    <property type="protein sequence ID" value="AHM56613.1"/>
    <property type="molecule type" value="Genomic_DNA"/>
</dbReference>
<dbReference type="PATRIC" id="fig|1286171.3.peg.1267"/>
<dbReference type="Gene3D" id="3.30.2350.10">
    <property type="entry name" value="Pseudouridine synthase"/>
    <property type="match status" value="1"/>
</dbReference>
<dbReference type="RefSeq" id="WP_025435599.1">
    <property type="nucleotide sequence ID" value="NZ_CP007452.1"/>
</dbReference>
<evidence type="ECO:0000259" key="6">
    <source>
        <dbReference type="Pfam" id="PF01509"/>
    </source>
</evidence>